<dbReference type="AlphaFoldDB" id="A0ABD5ZJA7"/>
<gene>
    <name evidence="1" type="ORF">ACFQJC_17400</name>
</gene>
<dbReference type="RefSeq" id="WP_390225841.1">
    <property type="nucleotide sequence ID" value="NZ_JBHTAA010000014.1"/>
</dbReference>
<dbReference type="EMBL" id="JBHTAA010000014">
    <property type="protein sequence ID" value="MFC7205289.1"/>
    <property type="molecule type" value="Genomic_DNA"/>
</dbReference>
<sequence length="100" mass="11264">MGRKRITAYEDAGEKMKLVIDYCARYAVVPRKSDDPHLPSPWEGVPANEVQQGILEKFGAKVSNGTPTYAWQRLGADNDLEGALKFLQDRREEILENGDK</sequence>
<keyword evidence="2" id="KW-1185">Reference proteome</keyword>
<reference evidence="1 2" key="1">
    <citation type="journal article" date="2019" name="Int. J. Syst. Evol. Microbiol.">
        <title>The Global Catalogue of Microorganisms (GCM) 10K type strain sequencing project: providing services to taxonomists for standard genome sequencing and annotation.</title>
        <authorList>
            <consortium name="The Broad Institute Genomics Platform"/>
            <consortium name="The Broad Institute Genome Sequencing Center for Infectious Disease"/>
            <person name="Wu L."/>
            <person name="Ma J."/>
        </authorList>
    </citation>
    <scope>NUCLEOTIDE SEQUENCE [LARGE SCALE GENOMIC DNA]</scope>
    <source>
        <strain evidence="1 2">DSM 29988</strain>
    </source>
</reference>
<dbReference type="Proteomes" id="UP001596481">
    <property type="component" value="Unassembled WGS sequence"/>
</dbReference>
<protein>
    <submittedName>
        <fullName evidence="1">Uncharacterized protein</fullName>
    </submittedName>
</protein>
<organism evidence="1 2">
    <name type="scientific">Haloferax namakaokahaiae</name>
    <dbReference type="NCBI Taxonomy" id="1748331"/>
    <lineage>
        <taxon>Archaea</taxon>
        <taxon>Methanobacteriati</taxon>
        <taxon>Methanobacteriota</taxon>
        <taxon>Stenosarchaea group</taxon>
        <taxon>Halobacteria</taxon>
        <taxon>Halobacteriales</taxon>
        <taxon>Haloferacaceae</taxon>
        <taxon>Haloferax</taxon>
    </lineage>
</organism>
<name>A0ABD5ZJA7_9EURY</name>
<comment type="caution">
    <text evidence="1">The sequence shown here is derived from an EMBL/GenBank/DDBJ whole genome shotgun (WGS) entry which is preliminary data.</text>
</comment>
<evidence type="ECO:0000313" key="2">
    <source>
        <dbReference type="Proteomes" id="UP001596481"/>
    </source>
</evidence>
<evidence type="ECO:0000313" key="1">
    <source>
        <dbReference type="EMBL" id="MFC7205289.1"/>
    </source>
</evidence>
<accession>A0ABD5ZJA7</accession>
<dbReference type="GeneID" id="97913322"/>
<proteinExistence type="predicted"/>